<dbReference type="RefSeq" id="WP_112902711.1">
    <property type="nucleotide sequence ID" value="NZ_CALTRY010000012.1"/>
</dbReference>
<comment type="caution">
    <text evidence="1">The sequence shown here is derived from an EMBL/GenBank/DDBJ whole genome shotgun (WGS) entry which is preliminary data.</text>
</comment>
<protein>
    <recommendedName>
        <fullName evidence="3">DUF3179 domain-containing protein</fullName>
    </recommendedName>
</protein>
<sequence>MMPPRSTAWLSVGVLAGFLVLAGCDVGSVSDSGNGNSGFNLDSCTIPTDRLVDGGVPRDGIPSLDEFTSGDDRLVEKDASSAGYLEDDNRIIGLLFGDQALAVPHNILWHHEIVNVDNWAGQTFAVTYCPLTGTSLAFDRSVIDGAEFGVSGLLFNNNLTMFDRRDDESLWPQMNREANCGASVGTDLEMLPVMEMTWGKWKELHPDTKVISSETGFSRNYTTSGYPYGDPDPESSYERPNNDNLLFDMPIDDRRPPKERVLGIPNGDGGLAVPFGELDDGSEARAVEVTVGGTDMVVLWRADAEGAMAYHPRTQSGQSLSLTVENGRFVDGSGRTWTLDGRAQNGSARLEPVQTAYVSFWFAWAADSFQPETRIWDGSE</sequence>
<evidence type="ECO:0000313" key="2">
    <source>
        <dbReference type="Proteomes" id="UP001155144"/>
    </source>
</evidence>
<dbReference type="AlphaFoldDB" id="A0A9X2V4B1"/>
<name>A0A9X2V4B1_9BACT</name>
<dbReference type="PROSITE" id="PS51257">
    <property type="entry name" value="PROKAR_LIPOPROTEIN"/>
    <property type="match status" value="1"/>
</dbReference>
<evidence type="ECO:0000313" key="1">
    <source>
        <dbReference type="EMBL" id="MCS4120680.1"/>
    </source>
</evidence>
<dbReference type="Proteomes" id="UP001155144">
    <property type="component" value="Unassembled WGS sequence"/>
</dbReference>
<dbReference type="Pfam" id="PF11376">
    <property type="entry name" value="DUF3179"/>
    <property type="match status" value="1"/>
</dbReference>
<dbReference type="InterPro" id="IPR021516">
    <property type="entry name" value="DUF3179"/>
</dbReference>
<evidence type="ECO:0008006" key="3">
    <source>
        <dbReference type="Google" id="ProtNLM"/>
    </source>
</evidence>
<organism evidence="1 2">
    <name type="scientific">Salinibacter ruber</name>
    <dbReference type="NCBI Taxonomy" id="146919"/>
    <lineage>
        <taxon>Bacteria</taxon>
        <taxon>Pseudomonadati</taxon>
        <taxon>Rhodothermota</taxon>
        <taxon>Rhodothermia</taxon>
        <taxon>Rhodothermales</taxon>
        <taxon>Salinibacteraceae</taxon>
        <taxon>Salinibacter</taxon>
    </lineage>
</organism>
<dbReference type="EMBL" id="JANUBL010000001">
    <property type="protein sequence ID" value="MCS4120680.1"/>
    <property type="molecule type" value="Genomic_DNA"/>
</dbReference>
<accession>A0A9X2V4B1</accession>
<proteinExistence type="predicted"/>
<reference evidence="1" key="1">
    <citation type="submission" date="2022-08" db="EMBL/GenBank/DDBJ databases">
        <title>Genomic Encyclopedia of Type Strains, Phase V (KMG-V): Genome sequencing to study the core and pangenomes of soil and plant-associated prokaryotes.</title>
        <authorList>
            <person name="Whitman W."/>
        </authorList>
    </citation>
    <scope>NUCLEOTIDE SEQUENCE</scope>
    <source>
        <strain evidence="1">SP3026</strain>
    </source>
</reference>
<gene>
    <name evidence="1" type="ORF">GGP45_000998</name>
</gene>